<dbReference type="InterPro" id="IPR000330">
    <property type="entry name" value="SNF2_N"/>
</dbReference>
<dbReference type="GO" id="GO:0005634">
    <property type="term" value="C:nucleus"/>
    <property type="evidence" value="ECO:0007669"/>
    <property type="project" value="TreeGrafter"/>
</dbReference>
<dbReference type="InterPro" id="IPR014001">
    <property type="entry name" value="Helicase_ATP-bd"/>
</dbReference>
<keyword evidence="1" id="KW-0547">Nucleotide-binding</keyword>
<gene>
    <name evidence="7" type="ORF">INT47_005723</name>
</gene>
<dbReference type="Gene3D" id="3.40.50.10810">
    <property type="entry name" value="Tandem AAA-ATPase domain"/>
    <property type="match status" value="1"/>
</dbReference>
<evidence type="ECO:0000256" key="4">
    <source>
        <dbReference type="ARBA" id="ARBA00022840"/>
    </source>
</evidence>
<evidence type="ECO:0000259" key="6">
    <source>
        <dbReference type="PROSITE" id="PS51194"/>
    </source>
</evidence>
<dbReference type="InterPro" id="IPR027417">
    <property type="entry name" value="P-loop_NTPase"/>
</dbReference>
<sequence length="773" mass="89902">MNTPAEITSNWSTCSTCQSIRLTIKPNVDEKPVLLHSAKNQALYDILYELCERYPHIWRRDAQYHFYIEIGGLYHTIDDPTWLRDKDVLIVTLTETLEELPSINLNAVHASLRKKIELRPHQIEGVNKMIFMEKAYRGGILADEMGLGKTVQTLMVILRQQPVLNIHACTLVVVPSRGIADQWAEEIRTKTTYGSLPYFIYQDDSAALIEQPCFRIVITTYDKVRSEYKREAHNRSLRQGRLEDAPLFSVEWHRVVLDESHKVRANTMLYSSVKALQAKFRWCLSGTPFQNDVTELYPIFSFLKIEMDLKKRKEDDYMKELLKTHMIRRTKSALQSELTMLPRQERRIVLEFTLPERALYDYLERLLYYQLSRIKESGDGNSLLTSSAILYLRLKQVCGHHMILIEKFPDLIPLARSGNDESLVTSLQDVDVQREKNYYDETSEFEQALEIIESYYDQFGNLQDPIDLSQLQRLKFIKNSTKVLWLANFLQTLLSEDLSDKIVVVSQFVDVITKVGEVLTNARIQCQAYHGGMSIYARKCALQKFNHDPKVRVLVMSLKAGGVGLNLQRANHMIIMDRWWNPATMDQAIARIHRMTQIKETFIHTVVIKDTIEESLMDNILNKKNALFRKIVERHEMMDENNAIKSIEHSERTAPELHQEEPPLQNPIAKAEPKRVAMEYLDDQDYDVIEMESVGDIEEEVGNQKDEVSIKEEQVVQVLGLTGRNLLKRPAPIMEIDNFDEFEDFDEFEFDTFDNEILRDIENVIDKKKKKSV</sequence>
<accession>A0A8H7QHY5</accession>
<feature type="domain" description="Helicase ATP-binding" evidence="5">
    <location>
        <begin position="130"/>
        <end position="306"/>
    </location>
</feature>
<dbReference type="GO" id="GO:0016787">
    <property type="term" value="F:hydrolase activity"/>
    <property type="evidence" value="ECO:0007669"/>
    <property type="project" value="UniProtKB-KW"/>
</dbReference>
<dbReference type="SMART" id="SM00490">
    <property type="entry name" value="HELICc"/>
    <property type="match status" value="1"/>
</dbReference>
<dbReference type="GO" id="GO:0006281">
    <property type="term" value="P:DNA repair"/>
    <property type="evidence" value="ECO:0007669"/>
    <property type="project" value="TreeGrafter"/>
</dbReference>
<keyword evidence="8" id="KW-1185">Reference proteome</keyword>
<comment type="caution">
    <text evidence="7">The sequence shown here is derived from an EMBL/GenBank/DDBJ whole genome shotgun (WGS) entry which is preliminary data.</text>
</comment>
<dbReference type="SMART" id="SM00487">
    <property type="entry name" value="DEXDc"/>
    <property type="match status" value="1"/>
</dbReference>
<evidence type="ECO:0000313" key="7">
    <source>
        <dbReference type="EMBL" id="KAG2191983.1"/>
    </source>
</evidence>
<dbReference type="PANTHER" id="PTHR45626">
    <property type="entry name" value="TRANSCRIPTION TERMINATION FACTOR 2-RELATED"/>
    <property type="match status" value="1"/>
</dbReference>
<evidence type="ECO:0000256" key="2">
    <source>
        <dbReference type="ARBA" id="ARBA00022801"/>
    </source>
</evidence>
<dbReference type="Pfam" id="PF00271">
    <property type="entry name" value="Helicase_C"/>
    <property type="match status" value="1"/>
</dbReference>
<keyword evidence="2" id="KW-0378">Hydrolase</keyword>
<dbReference type="InterPro" id="IPR049730">
    <property type="entry name" value="SNF2/RAD54-like_C"/>
</dbReference>
<evidence type="ECO:0000313" key="8">
    <source>
        <dbReference type="Proteomes" id="UP000603453"/>
    </source>
</evidence>
<dbReference type="GO" id="GO:0004386">
    <property type="term" value="F:helicase activity"/>
    <property type="evidence" value="ECO:0007669"/>
    <property type="project" value="UniProtKB-KW"/>
</dbReference>
<feature type="domain" description="Helicase C-terminal" evidence="6">
    <location>
        <begin position="485"/>
        <end position="655"/>
    </location>
</feature>
<dbReference type="GO" id="GO:0005524">
    <property type="term" value="F:ATP binding"/>
    <property type="evidence" value="ECO:0007669"/>
    <property type="project" value="UniProtKB-KW"/>
</dbReference>
<dbReference type="CDD" id="cd18793">
    <property type="entry name" value="SF2_C_SNF"/>
    <property type="match status" value="1"/>
</dbReference>
<dbReference type="EMBL" id="JAEPRD010000331">
    <property type="protein sequence ID" value="KAG2191983.1"/>
    <property type="molecule type" value="Genomic_DNA"/>
</dbReference>
<dbReference type="Pfam" id="PF00176">
    <property type="entry name" value="SNF2-rel_dom"/>
    <property type="match status" value="1"/>
</dbReference>
<dbReference type="InterPro" id="IPR050628">
    <property type="entry name" value="SNF2_RAD54_helicase_TF"/>
</dbReference>
<dbReference type="InterPro" id="IPR038718">
    <property type="entry name" value="SNF2-like_sf"/>
</dbReference>
<keyword evidence="3" id="KW-0347">Helicase</keyword>
<dbReference type="PROSITE" id="PS51192">
    <property type="entry name" value="HELICASE_ATP_BIND_1"/>
    <property type="match status" value="1"/>
</dbReference>
<dbReference type="PROSITE" id="PS51194">
    <property type="entry name" value="HELICASE_CTER"/>
    <property type="match status" value="1"/>
</dbReference>
<proteinExistence type="predicted"/>
<dbReference type="AlphaFoldDB" id="A0A8H7QHY5"/>
<dbReference type="Proteomes" id="UP000603453">
    <property type="component" value="Unassembled WGS sequence"/>
</dbReference>
<evidence type="ECO:0000256" key="1">
    <source>
        <dbReference type="ARBA" id="ARBA00022741"/>
    </source>
</evidence>
<dbReference type="CDD" id="cd18008">
    <property type="entry name" value="DEXDc_SHPRH-like"/>
    <property type="match status" value="1"/>
</dbReference>
<keyword evidence="4" id="KW-0067">ATP-binding</keyword>
<evidence type="ECO:0000256" key="3">
    <source>
        <dbReference type="ARBA" id="ARBA00022806"/>
    </source>
</evidence>
<dbReference type="PANTHER" id="PTHR45626:SF17">
    <property type="entry name" value="HELICASE-LIKE TRANSCRIPTION FACTOR"/>
    <property type="match status" value="1"/>
</dbReference>
<name>A0A8H7QHY5_9FUNG</name>
<reference evidence="7" key="1">
    <citation type="submission" date="2020-12" db="EMBL/GenBank/DDBJ databases">
        <title>Metabolic potential, ecology and presence of endohyphal bacteria is reflected in genomic diversity of Mucoromycotina.</title>
        <authorList>
            <person name="Muszewska A."/>
            <person name="Okrasinska A."/>
            <person name="Steczkiewicz K."/>
            <person name="Drgas O."/>
            <person name="Orlowska M."/>
            <person name="Perlinska-Lenart U."/>
            <person name="Aleksandrzak-Piekarczyk T."/>
            <person name="Szatraj K."/>
            <person name="Zielenkiewicz U."/>
            <person name="Pilsyk S."/>
            <person name="Malc E."/>
            <person name="Mieczkowski P."/>
            <person name="Kruszewska J.S."/>
            <person name="Biernat P."/>
            <person name="Pawlowska J."/>
        </authorList>
    </citation>
    <scope>NUCLEOTIDE SEQUENCE</scope>
    <source>
        <strain evidence="7">WA0000017839</strain>
    </source>
</reference>
<dbReference type="SUPFAM" id="SSF52540">
    <property type="entry name" value="P-loop containing nucleoside triphosphate hydrolases"/>
    <property type="match status" value="2"/>
</dbReference>
<organism evidence="7 8">
    <name type="scientific">Mucor saturninus</name>
    <dbReference type="NCBI Taxonomy" id="64648"/>
    <lineage>
        <taxon>Eukaryota</taxon>
        <taxon>Fungi</taxon>
        <taxon>Fungi incertae sedis</taxon>
        <taxon>Mucoromycota</taxon>
        <taxon>Mucoromycotina</taxon>
        <taxon>Mucoromycetes</taxon>
        <taxon>Mucorales</taxon>
        <taxon>Mucorineae</taxon>
        <taxon>Mucoraceae</taxon>
        <taxon>Mucor</taxon>
    </lineage>
</organism>
<dbReference type="Gene3D" id="3.40.50.300">
    <property type="entry name" value="P-loop containing nucleotide triphosphate hydrolases"/>
    <property type="match status" value="1"/>
</dbReference>
<dbReference type="OrthoDB" id="448448at2759"/>
<protein>
    <submittedName>
        <fullName evidence="7">Uncharacterized protein</fullName>
    </submittedName>
</protein>
<evidence type="ECO:0000259" key="5">
    <source>
        <dbReference type="PROSITE" id="PS51192"/>
    </source>
</evidence>
<dbReference type="InterPro" id="IPR001650">
    <property type="entry name" value="Helicase_C-like"/>
</dbReference>
<dbReference type="GO" id="GO:0008094">
    <property type="term" value="F:ATP-dependent activity, acting on DNA"/>
    <property type="evidence" value="ECO:0007669"/>
    <property type="project" value="TreeGrafter"/>
</dbReference>